<evidence type="ECO:0000256" key="2">
    <source>
        <dbReference type="SAM" id="Phobius"/>
    </source>
</evidence>
<keyword evidence="1" id="KW-0479">Metal-binding</keyword>
<dbReference type="GO" id="GO:0003676">
    <property type="term" value="F:nucleic acid binding"/>
    <property type="evidence" value="ECO:0007669"/>
    <property type="project" value="InterPro"/>
</dbReference>
<gene>
    <name evidence="5" type="ORF">BSTOLATCC_MIC28802</name>
</gene>
<dbReference type="SUPFAM" id="SSF57756">
    <property type="entry name" value="Retrovirus zinc finger-like domains"/>
    <property type="match status" value="1"/>
</dbReference>
<keyword evidence="6" id="KW-1185">Reference proteome</keyword>
<dbReference type="Pfam" id="PF07885">
    <property type="entry name" value="Ion_trans_2"/>
    <property type="match status" value="1"/>
</dbReference>
<keyword evidence="2" id="KW-0472">Membrane</keyword>
<dbReference type="GO" id="GO:0003254">
    <property type="term" value="P:regulation of membrane depolarization"/>
    <property type="evidence" value="ECO:0007669"/>
    <property type="project" value="TreeGrafter"/>
</dbReference>
<accession>A0AAU9JBY4</accession>
<feature type="transmembrane region" description="Helical" evidence="2">
    <location>
        <begin position="74"/>
        <end position="95"/>
    </location>
</feature>
<dbReference type="InterPro" id="IPR000595">
    <property type="entry name" value="cNMP-bd_dom"/>
</dbReference>
<dbReference type="CDD" id="cd00038">
    <property type="entry name" value="CAP_ED"/>
    <property type="match status" value="1"/>
</dbReference>
<dbReference type="InterPro" id="IPR013099">
    <property type="entry name" value="K_chnl_dom"/>
</dbReference>
<protein>
    <recommendedName>
        <fullName evidence="7">Cyclic nucleotide-binding domain-containing protein</fullName>
    </recommendedName>
</protein>
<dbReference type="SUPFAM" id="SSF51206">
    <property type="entry name" value="cAMP-binding domain-like"/>
    <property type="match status" value="1"/>
</dbReference>
<evidence type="ECO:0000313" key="6">
    <source>
        <dbReference type="Proteomes" id="UP001162131"/>
    </source>
</evidence>
<feature type="transmembrane region" description="Helical" evidence="2">
    <location>
        <begin position="291"/>
        <end position="312"/>
    </location>
</feature>
<dbReference type="InterPro" id="IPR018490">
    <property type="entry name" value="cNMP-bd_dom_sf"/>
</dbReference>
<dbReference type="PROSITE" id="PS50158">
    <property type="entry name" value="ZF_CCHC"/>
    <property type="match status" value="1"/>
</dbReference>
<dbReference type="Gene3D" id="1.10.287.630">
    <property type="entry name" value="Helix hairpin bin"/>
    <property type="match status" value="1"/>
</dbReference>
<dbReference type="GO" id="GO:0008270">
    <property type="term" value="F:zinc ion binding"/>
    <property type="evidence" value="ECO:0007669"/>
    <property type="project" value="UniProtKB-KW"/>
</dbReference>
<dbReference type="SMART" id="SM00343">
    <property type="entry name" value="ZnF_C2HC"/>
    <property type="match status" value="1"/>
</dbReference>
<feature type="domain" description="CCHC-type" evidence="4">
    <location>
        <begin position="521"/>
        <end position="537"/>
    </location>
</feature>
<evidence type="ECO:0000256" key="1">
    <source>
        <dbReference type="PROSITE-ProRule" id="PRU00047"/>
    </source>
</evidence>
<name>A0AAU9JBY4_9CILI</name>
<evidence type="ECO:0008006" key="7">
    <source>
        <dbReference type="Google" id="ProtNLM"/>
    </source>
</evidence>
<dbReference type="GO" id="GO:0035725">
    <property type="term" value="P:sodium ion transmembrane transport"/>
    <property type="evidence" value="ECO:0007669"/>
    <property type="project" value="TreeGrafter"/>
</dbReference>
<dbReference type="AlphaFoldDB" id="A0AAU9JBY4"/>
<feature type="domain" description="Cyclic nucleotide-binding" evidence="3">
    <location>
        <begin position="393"/>
        <end position="493"/>
    </location>
</feature>
<dbReference type="GO" id="GO:0005249">
    <property type="term" value="F:voltage-gated potassium channel activity"/>
    <property type="evidence" value="ECO:0007669"/>
    <property type="project" value="TreeGrafter"/>
</dbReference>
<feature type="transmembrane region" description="Helical" evidence="2">
    <location>
        <begin position="209"/>
        <end position="240"/>
    </location>
</feature>
<dbReference type="SMART" id="SM00100">
    <property type="entry name" value="cNMP"/>
    <property type="match status" value="1"/>
</dbReference>
<dbReference type="GO" id="GO:0098855">
    <property type="term" value="C:HCN channel complex"/>
    <property type="evidence" value="ECO:0007669"/>
    <property type="project" value="TreeGrafter"/>
</dbReference>
<evidence type="ECO:0000313" key="5">
    <source>
        <dbReference type="EMBL" id="CAG9321523.1"/>
    </source>
</evidence>
<keyword evidence="1" id="KW-0863">Zinc-finger</keyword>
<dbReference type="SUPFAM" id="SSF81324">
    <property type="entry name" value="Voltage-gated potassium channels"/>
    <property type="match status" value="1"/>
</dbReference>
<keyword evidence="2" id="KW-1133">Transmembrane helix</keyword>
<keyword evidence="1" id="KW-0862">Zinc</keyword>
<dbReference type="Gene3D" id="2.60.120.10">
    <property type="entry name" value="Jelly Rolls"/>
    <property type="match status" value="1"/>
</dbReference>
<organism evidence="5 6">
    <name type="scientific">Blepharisma stoltei</name>
    <dbReference type="NCBI Taxonomy" id="1481888"/>
    <lineage>
        <taxon>Eukaryota</taxon>
        <taxon>Sar</taxon>
        <taxon>Alveolata</taxon>
        <taxon>Ciliophora</taxon>
        <taxon>Postciliodesmatophora</taxon>
        <taxon>Heterotrichea</taxon>
        <taxon>Heterotrichida</taxon>
        <taxon>Blepharismidae</taxon>
        <taxon>Blepharisma</taxon>
    </lineage>
</organism>
<proteinExistence type="predicted"/>
<keyword evidence="2" id="KW-0812">Transmembrane</keyword>
<sequence length="698" mass="82320">MEKLPFRVEKDKRRWSALSIMQSITKRKTAFFMPIQTMKTATPAKKSFFPSKEVIRREKKTDCFVFNPTSMIKVLWDGMISIQAIYLALIIPFSLSFMQKIDRDMMSPIEICFMFDLFLNFNTACYIHGILVVDRKRIFFHYLSSYFLWDFISIVPYELFLSDMNEEAGHGYSLNYWHWSRIFWLFRLTRMLKLKKLIYNIDDIYPSPYVYFITRATAFLLLALLSAHWIACIMHSVWYYSLSSNGDMWTHYIDAKYPQYLIRLEEAVVTMATVGYGNITPQSISEKIFTIIVEAFTSGFIGFLVSGIGSTLEKSTKDSIYFNNLKQRLKTYMHNHQIPHTLRRKVFIYLEHLYLYHKRNILDEKEILKALSEPLQRDIYIHTRGHVLMRSVPFRDYSYTFLKYLGQKLEVELFSPCDSIFKQGQKNTNIYLVRHGRVEIYHQATGTIFAQLHEEKYFGEIAFFLGRKRCASARCLDFSEIFSLSRETFKRFLIKFPKEAEMTQIIVNNCKGKNLSYLGVRCYFCHEVGHVASDCEKYVYKIDHEEIINRANYSKNALKRTITENAIFQKKHEISPFSRYGLHNIQGDEISPLNLFKDRNSLAFKARAYGGRKVHGEKARKTIITLLDDDMNDISEDRDYYLNVPNNIRFGEMYAQRRKTQACPVHLTPSEEFLEGEESAEVRDTNEASSYREREFLL</sequence>
<dbReference type="Pfam" id="PF00027">
    <property type="entry name" value="cNMP_binding"/>
    <property type="match status" value="1"/>
</dbReference>
<dbReference type="InterPro" id="IPR014710">
    <property type="entry name" value="RmlC-like_jellyroll"/>
</dbReference>
<feature type="transmembrane region" description="Helical" evidence="2">
    <location>
        <begin position="139"/>
        <end position="157"/>
    </location>
</feature>
<dbReference type="PANTHER" id="PTHR45689">
    <property type="entry name" value="I[[H]] CHANNEL, ISOFORM E"/>
    <property type="match status" value="1"/>
</dbReference>
<feature type="transmembrane region" description="Helical" evidence="2">
    <location>
        <begin position="107"/>
        <end position="127"/>
    </location>
</feature>
<evidence type="ECO:0000259" key="4">
    <source>
        <dbReference type="PROSITE" id="PS50158"/>
    </source>
</evidence>
<reference evidence="5" key="1">
    <citation type="submission" date="2021-09" db="EMBL/GenBank/DDBJ databases">
        <authorList>
            <consortium name="AG Swart"/>
            <person name="Singh M."/>
            <person name="Singh A."/>
            <person name="Seah K."/>
            <person name="Emmerich C."/>
        </authorList>
    </citation>
    <scope>NUCLEOTIDE SEQUENCE</scope>
    <source>
        <strain evidence="5">ATCC30299</strain>
    </source>
</reference>
<dbReference type="InterPro" id="IPR051413">
    <property type="entry name" value="K/Na_HCN_channel"/>
</dbReference>
<dbReference type="PANTHER" id="PTHR45689:SF5">
    <property type="entry name" value="I[[H]] CHANNEL, ISOFORM E"/>
    <property type="match status" value="1"/>
</dbReference>
<dbReference type="InterPro" id="IPR001878">
    <property type="entry name" value="Znf_CCHC"/>
</dbReference>
<dbReference type="EMBL" id="CAJZBQ010000028">
    <property type="protein sequence ID" value="CAG9321523.1"/>
    <property type="molecule type" value="Genomic_DNA"/>
</dbReference>
<dbReference type="InterPro" id="IPR036875">
    <property type="entry name" value="Znf_CCHC_sf"/>
</dbReference>
<evidence type="ECO:0000259" key="3">
    <source>
        <dbReference type="PROSITE" id="PS50042"/>
    </source>
</evidence>
<dbReference type="PROSITE" id="PS50042">
    <property type="entry name" value="CNMP_BINDING_3"/>
    <property type="match status" value="1"/>
</dbReference>
<dbReference type="Proteomes" id="UP001162131">
    <property type="component" value="Unassembled WGS sequence"/>
</dbReference>
<dbReference type="Gene3D" id="1.10.287.70">
    <property type="match status" value="1"/>
</dbReference>
<comment type="caution">
    <text evidence="5">The sequence shown here is derived from an EMBL/GenBank/DDBJ whole genome shotgun (WGS) entry which is preliminary data.</text>
</comment>